<dbReference type="PROSITE" id="PS00086">
    <property type="entry name" value="CYTOCHROME_P450"/>
    <property type="match status" value="1"/>
</dbReference>
<evidence type="ECO:0000256" key="8">
    <source>
        <dbReference type="PIRSR" id="PIRSR602403-1"/>
    </source>
</evidence>
<keyword evidence="6 8" id="KW-0408">Iron</keyword>
<dbReference type="AlphaFoldDB" id="R7Z4B2"/>
<evidence type="ECO:0000256" key="2">
    <source>
        <dbReference type="ARBA" id="ARBA00010617"/>
    </source>
</evidence>
<dbReference type="GO" id="GO:0020037">
    <property type="term" value="F:heme binding"/>
    <property type="evidence" value="ECO:0007669"/>
    <property type="project" value="InterPro"/>
</dbReference>
<dbReference type="Gene3D" id="1.10.630.10">
    <property type="entry name" value="Cytochrome P450"/>
    <property type="match status" value="1"/>
</dbReference>
<dbReference type="CDD" id="cd11041">
    <property type="entry name" value="CYP503A1-like"/>
    <property type="match status" value="1"/>
</dbReference>
<dbReference type="InterPro" id="IPR001128">
    <property type="entry name" value="Cyt_P450"/>
</dbReference>
<dbReference type="Pfam" id="PF00067">
    <property type="entry name" value="p450"/>
    <property type="match status" value="1"/>
</dbReference>
<comment type="similarity">
    <text evidence="2 9">Belongs to the cytochrome P450 family.</text>
</comment>
<evidence type="ECO:0008006" key="12">
    <source>
        <dbReference type="Google" id="ProtNLM"/>
    </source>
</evidence>
<dbReference type="GeneID" id="19905584"/>
<name>R7Z4B2_CONA1</name>
<dbReference type="RefSeq" id="XP_007784332.1">
    <property type="nucleotide sequence ID" value="XM_007786142.1"/>
</dbReference>
<dbReference type="PANTHER" id="PTHR46206:SF1">
    <property type="entry name" value="P450, PUTATIVE (EUROFUNG)-RELATED"/>
    <property type="match status" value="1"/>
</dbReference>
<proteinExistence type="inferred from homology"/>
<dbReference type="Proteomes" id="UP000016924">
    <property type="component" value="Unassembled WGS sequence"/>
</dbReference>
<evidence type="ECO:0000256" key="3">
    <source>
        <dbReference type="ARBA" id="ARBA00022617"/>
    </source>
</evidence>
<organism evidence="10 11">
    <name type="scientific">Coniosporium apollinis (strain CBS 100218)</name>
    <name type="common">Rock-inhabiting black yeast</name>
    <dbReference type="NCBI Taxonomy" id="1168221"/>
    <lineage>
        <taxon>Eukaryota</taxon>
        <taxon>Fungi</taxon>
        <taxon>Dikarya</taxon>
        <taxon>Ascomycota</taxon>
        <taxon>Pezizomycotina</taxon>
        <taxon>Dothideomycetes</taxon>
        <taxon>Dothideomycetes incertae sedis</taxon>
        <taxon>Coniosporium</taxon>
    </lineage>
</organism>
<dbReference type="PRINTS" id="PR00465">
    <property type="entry name" value="EP450IV"/>
</dbReference>
<gene>
    <name evidence="10" type="ORF">W97_08273</name>
</gene>
<evidence type="ECO:0000256" key="1">
    <source>
        <dbReference type="ARBA" id="ARBA00001971"/>
    </source>
</evidence>
<dbReference type="STRING" id="1168221.R7Z4B2"/>
<accession>R7Z4B2</accession>
<keyword evidence="11" id="KW-1185">Reference proteome</keyword>
<protein>
    <recommendedName>
        <fullName evidence="12">Cytochrome P450</fullName>
    </recommendedName>
</protein>
<dbReference type="InterPro" id="IPR002403">
    <property type="entry name" value="Cyt_P450_E_grp-IV"/>
</dbReference>
<evidence type="ECO:0000256" key="9">
    <source>
        <dbReference type="RuleBase" id="RU000461"/>
    </source>
</evidence>
<dbReference type="OMA" id="ICIRRRE"/>
<keyword evidence="3 8" id="KW-0349">Heme</keyword>
<comment type="cofactor">
    <cofactor evidence="1 8">
        <name>heme</name>
        <dbReference type="ChEBI" id="CHEBI:30413"/>
    </cofactor>
</comment>
<dbReference type="HOGENOM" id="CLU_022195_9_2_1"/>
<keyword evidence="5 9" id="KW-0560">Oxidoreductase</keyword>
<dbReference type="InterPro" id="IPR036396">
    <property type="entry name" value="Cyt_P450_sf"/>
</dbReference>
<dbReference type="GO" id="GO:0016705">
    <property type="term" value="F:oxidoreductase activity, acting on paired donors, with incorporation or reduction of molecular oxygen"/>
    <property type="evidence" value="ECO:0007669"/>
    <property type="project" value="InterPro"/>
</dbReference>
<reference evidence="11" key="1">
    <citation type="submission" date="2012-06" db="EMBL/GenBank/DDBJ databases">
        <title>The genome sequence of Coniosporium apollinis CBS 100218.</title>
        <authorList>
            <consortium name="The Broad Institute Genome Sequencing Platform"/>
            <person name="Cuomo C."/>
            <person name="Gorbushina A."/>
            <person name="Noack S."/>
            <person name="Walker B."/>
            <person name="Young S.K."/>
            <person name="Zeng Q."/>
            <person name="Gargeya S."/>
            <person name="Fitzgerald M."/>
            <person name="Haas B."/>
            <person name="Abouelleil A."/>
            <person name="Alvarado L."/>
            <person name="Arachchi H.M."/>
            <person name="Berlin A.M."/>
            <person name="Chapman S.B."/>
            <person name="Goldberg J."/>
            <person name="Griggs A."/>
            <person name="Gujja S."/>
            <person name="Hansen M."/>
            <person name="Howarth C."/>
            <person name="Imamovic A."/>
            <person name="Larimer J."/>
            <person name="McCowan C."/>
            <person name="Montmayeur A."/>
            <person name="Murphy C."/>
            <person name="Neiman D."/>
            <person name="Pearson M."/>
            <person name="Priest M."/>
            <person name="Roberts A."/>
            <person name="Saif S."/>
            <person name="Shea T."/>
            <person name="Sisk P."/>
            <person name="Sykes S."/>
            <person name="Wortman J."/>
            <person name="Nusbaum C."/>
            <person name="Birren B."/>
        </authorList>
    </citation>
    <scope>NUCLEOTIDE SEQUENCE [LARGE SCALE GENOMIC DNA]</scope>
    <source>
        <strain evidence="11">CBS 100218</strain>
    </source>
</reference>
<keyword evidence="4 8" id="KW-0479">Metal-binding</keyword>
<evidence type="ECO:0000313" key="10">
    <source>
        <dbReference type="EMBL" id="EON69015.1"/>
    </source>
</evidence>
<dbReference type="PANTHER" id="PTHR46206">
    <property type="entry name" value="CYTOCHROME P450"/>
    <property type="match status" value="1"/>
</dbReference>
<dbReference type="GO" id="GO:0004497">
    <property type="term" value="F:monooxygenase activity"/>
    <property type="evidence" value="ECO:0007669"/>
    <property type="project" value="UniProtKB-KW"/>
</dbReference>
<keyword evidence="7 9" id="KW-0503">Monooxygenase</keyword>
<dbReference type="EMBL" id="JH767604">
    <property type="protein sequence ID" value="EON69015.1"/>
    <property type="molecule type" value="Genomic_DNA"/>
</dbReference>
<dbReference type="InterPro" id="IPR017972">
    <property type="entry name" value="Cyt_P450_CS"/>
</dbReference>
<evidence type="ECO:0000256" key="6">
    <source>
        <dbReference type="ARBA" id="ARBA00023004"/>
    </source>
</evidence>
<evidence type="ECO:0000256" key="5">
    <source>
        <dbReference type="ARBA" id="ARBA00023002"/>
    </source>
</evidence>
<dbReference type="SUPFAM" id="SSF48264">
    <property type="entry name" value="Cytochrome P450"/>
    <property type="match status" value="1"/>
</dbReference>
<feature type="binding site" description="axial binding residue" evidence="8">
    <location>
        <position position="456"/>
    </location>
    <ligand>
        <name>heme</name>
        <dbReference type="ChEBI" id="CHEBI:30413"/>
    </ligand>
    <ligandPart>
        <name>Fe</name>
        <dbReference type="ChEBI" id="CHEBI:18248"/>
    </ligandPart>
</feature>
<evidence type="ECO:0000313" key="11">
    <source>
        <dbReference type="Proteomes" id="UP000016924"/>
    </source>
</evidence>
<dbReference type="GO" id="GO:0005506">
    <property type="term" value="F:iron ion binding"/>
    <property type="evidence" value="ECO:0007669"/>
    <property type="project" value="InterPro"/>
</dbReference>
<dbReference type="eggNOG" id="KOG0158">
    <property type="taxonomic scope" value="Eukaryota"/>
</dbReference>
<sequence length="514" mass="58907">MAWTIPFSLDGWSAHTYYLGILVFIWAFHRRATAWRVEPKYIPWVSVRTEYFAKTRACWRELWDTWQNLEKGYVQYSKRSKPFLTPNISYQPEVVLPPEHIKWLVDQPDDVLSIQKVLIEAVQFNYTSPRSWKFKRPFHIESLNKMRLDLLTPDIVDEIALCIDRIFGTDTKEWTEVGLSIPMWETITRVMTRVFVGVDLAHNDTYIHYSASFAMSLGQQSGMITMLIPDLLKPIFGPLMALPCRYYDWRCSQYLVPLIQSHLAAAAKASEHEIRKADMLQLMARCAVKSSDALDRDPRSLCSRLLALNFVGIHTSSITAMNAMLDIWSAPPHVAAALREEAATVLREHDGVWTKAAVGKLVLLDSTLRESMRVSAFKGRGVERLVTKKGGVMLPDGTYLPKGTKIGMPVSEIHRDATFYEDPRKFVFDRFVGKAELGLVNTTDTFLGFGHGRHACPGRFFSAHELKLMFAYILLNYDLRHLDERPKNTTLSDFSLAPDTELFVKRRERSAHLD</sequence>
<evidence type="ECO:0000256" key="4">
    <source>
        <dbReference type="ARBA" id="ARBA00022723"/>
    </source>
</evidence>
<dbReference type="OrthoDB" id="1844152at2759"/>
<evidence type="ECO:0000256" key="7">
    <source>
        <dbReference type="ARBA" id="ARBA00023033"/>
    </source>
</evidence>